<feature type="transmembrane region" description="Helical" evidence="1">
    <location>
        <begin position="114"/>
        <end position="132"/>
    </location>
</feature>
<feature type="transmembrane region" description="Helical" evidence="1">
    <location>
        <begin position="138"/>
        <end position="157"/>
    </location>
</feature>
<name>A0ABV7I170_9HYPH</name>
<keyword evidence="1" id="KW-1133">Transmembrane helix</keyword>
<reference evidence="3" key="1">
    <citation type="journal article" date="2019" name="Int. J. Syst. Evol. Microbiol.">
        <title>The Global Catalogue of Microorganisms (GCM) 10K type strain sequencing project: providing services to taxonomists for standard genome sequencing and annotation.</title>
        <authorList>
            <consortium name="The Broad Institute Genomics Platform"/>
            <consortium name="The Broad Institute Genome Sequencing Center for Infectious Disease"/>
            <person name="Wu L."/>
            <person name="Ma J."/>
        </authorList>
    </citation>
    <scope>NUCLEOTIDE SEQUENCE [LARGE SCALE GENOMIC DNA]</scope>
    <source>
        <strain evidence="3">KCTC 52231</strain>
    </source>
</reference>
<dbReference type="RefSeq" id="WP_182305582.1">
    <property type="nucleotide sequence ID" value="NZ_CP059896.1"/>
</dbReference>
<evidence type="ECO:0000256" key="1">
    <source>
        <dbReference type="SAM" id="Phobius"/>
    </source>
</evidence>
<keyword evidence="1" id="KW-0472">Membrane</keyword>
<keyword evidence="1" id="KW-0812">Transmembrane</keyword>
<keyword evidence="3" id="KW-1185">Reference proteome</keyword>
<gene>
    <name evidence="2" type="ORF">ACFOHV_08295</name>
</gene>
<organism evidence="2 3">
    <name type="scientific">Ciceribacter thiooxidans</name>
    <dbReference type="NCBI Taxonomy" id="1969821"/>
    <lineage>
        <taxon>Bacteria</taxon>
        <taxon>Pseudomonadati</taxon>
        <taxon>Pseudomonadota</taxon>
        <taxon>Alphaproteobacteria</taxon>
        <taxon>Hyphomicrobiales</taxon>
        <taxon>Rhizobiaceae</taxon>
        <taxon>Ciceribacter</taxon>
    </lineage>
</organism>
<comment type="caution">
    <text evidence="2">The sequence shown here is derived from an EMBL/GenBank/DDBJ whole genome shotgun (WGS) entry which is preliminary data.</text>
</comment>
<protein>
    <submittedName>
        <fullName evidence="2">Uncharacterized protein</fullName>
    </submittedName>
</protein>
<evidence type="ECO:0000313" key="2">
    <source>
        <dbReference type="EMBL" id="MFC3163276.1"/>
    </source>
</evidence>
<sequence length="194" mass="22141">MSIQDNPNIIKVTGTVREVNGRTFLDRNVLDDLWHYAYLVIEDEKGELLKFERVTTNEKIDPEIEIGNTCTLYFRRIRSWKKSVFHLIASESEARGLNCFTLFQTANRIAHTAMMVKAVPGAYILGLLMFLIPARYTIGIGNVLWLALIAPIAFLVMNHLSGPNRIRKDSIALHKELERARIGAKFDGRQLRTV</sequence>
<accession>A0ABV7I170</accession>
<dbReference type="EMBL" id="JBHRTG010000007">
    <property type="protein sequence ID" value="MFC3163276.1"/>
    <property type="molecule type" value="Genomic_DNA"/>
</dbReference>
<evidence type="ECO:0000313" key="3">
    <source>
        <dbReference type="Proteomes" id="UP001595647"/>
    </source>
</evidence>
<proteinExistence type="predicted"/>
<dbReference type="Proteomes" id="UP001595647">
    <property type="component" value="Unassembled WGS sequence"/>
</dbReference>